<keyword evidence="2" id="KW-1185">Reference proteome</keyword>
<accession>A0A835BA51</accession>
<name>A0A835BA51_9POAL</name>
<comment type="caution">
    <text evidence="1">The sequence shown here is derived from an EMBL/GenBank/DDBJ whole genome shotgun (WGS) entry which is preliminary data.</text>
</comment>
<dbReference type="AlphaFoldDB" id="A0A835BA51"/>
<proteinExistence type="predicted"/>
<gene>
    <name evidence="1" type="ORF">HU200_039996</name>
</gene>
<reference evidence="1" key="1">
    <citation type="submission" date="2020-07" db="EMBL/GenBank/DDBJ databases">
        <title>Genome sequence and genetic diversity analysis of an under-domesticated orphan crop, white fonio (Digitaria exilis).</title>
        <authorList>
            <person name="Bennetzen J.L."/>
            <person name="Chen S."/>
            <person name="Ma X."/>
            <person name="Wang X."/>
            <person name="Yssel A.E.J."/>
            <person name="Chaluvadi S.R."/>
            <person name="Johnson M."/>
            <person name="Gangashetty P."/>
            <person name="Hamidou F."/>
            <person name="Sanogo M.D."/>
            <person name="Zwaenepoel A."/>
            <person name="Wallace J."/>
            <person name="Van De Peer Y."/>
            <person name="Van Deynze A."/>
        </authorList>
    </citation>
    <scope>NUCLEOTIDE SEQUENCE</scope>
    <source>
        <tissue evidence="1">Leaves</tissue>
    </source>
</reference>
<protein>
    <submittedName>
        <fullName evidence="1">Uncharacterized protein</fullName>
    </submittedName>
</protein>
<organism evidence="1 2">
    <name type="scientific">Digitaria exilis</name>
    <dbReference type="NCBI Taxonomy" id="1010633"/>
    <lineage>
        <taxon>Eukaryota</taxon>
        <taxon>Viridiplantae</taxon>
        <taxon>Streptophyta</taxon>
        <taxon>Embryophyta</taxon>
        <taxon>Tracheophyta</taxon>
        <taxon>Spermatophyta</taxon>
        <taxon>Magnoliopsida</taxon>
        <taxon>Liliopsida</taxon>
        <taxon>Poales</taxon>
        <taxon>Poaceae</taxon>
        <taxon>PACMAD clade</taxon>
        <taxon>Panicoideae</taxon>
        <taxon>Panicodae</taxon>
        <taxon>Paniceae</taxon>
        <taxon>Anthephorinae</taxon>
        <taxon>Digitaria</taxon>
    </lineage>
</organism>
<dbReference type="Proteomes" id="UP000636709">
    <property type="component" value="Unassembled WGS sequence"/>
</dbReference>
<dbReference type="OrthoDB" id="676037at2759"/>
<evidence type="ECO:0000313" key="2">
    <source>
        <dbReference type="Proteomes" id="UP000636709"/>
    </source>
</evidence>
<dbReference type="EMBL" id="JACEFO010001958">
    <property type="protein sequence ID" value="KAF8691945.1"/>
    <property type="molecule type" value="Genomic_DNA"/>
</dbReference>
<sequence>MVDLASFCWAIWKTRNDICFDRKRVRSPTEVVCTLSSFLLYWAGLQTIKQAALHFHPQEAPAEDIGMVLLQ</sequence>
<evidence type="ECO:0000313" key="1">
    <source>
        <dbReference type="EMBL" id="KAF8691945.1"/>
    </source>
</evidence>